<reference evidence="1 2" key="1">
    <citation type="submission" date="2017-01" db="EMBL/GenBank/DDBJ databases">
        <title>Genome Sequencing of a Marine Spirillum, Oceanospirillum multiglobuliferum ATCC 33336, from Japan.</title>
        <authorList>
            <person name="Carney J.G."/>
            <person name="Trachtenberg A.M."/>
            <person name="Rheaume B.A."/>
            <person name="Linnane J.D."/>
            <person name="Pitts N.L."/>
            <person name="Mykles D.L."/>
            <person name="Maclea K.S."/>
        </authorList>
    </citation>
    <scope>NUCLEOTIDE SEQUENCE [LARGE SCALE GENOMIC DNA]</scope>
    <source>
        <strain evidence="1 2">ATCC 33336</strain>
    </source>
</reference>
<keyword evidence="2" id="KW-1185">Reference proteome</keyword>
<accession>A0A1T4SHC4</accession>
<dbReference type="Proteomes" id="UP000191418">
    <property type="component" value="Unassembled WGS sequence"/>
</dbReference>
<comment type="caution">
    <text evidence="1">The sequence shown here is derived from an EMBL/GenBank/DDBJ whole genome shotgun (WGS) entry which is preliminary data.</text>
</comment>
<organism evidence="1 2">
    <name type="scientific">Oceanospirillum multiglobuliferum</name>
    <dbReference type="NCBI Taxonomy" id="64969"/>
    <lineage>
        <taxon>Bacteria</taxon>
        <taxon>Pseudomonadati</taxon>
        <taxon>Pseudomonadota</taxon>
        <taxon>Gammaproteobacteria</taxon>
        <taxon>Oceanospirillales</taxon>
        <taxon>Oceanospirillaceae</taxon>
        <taxon>Oceanospirillum</taxon>
    </lineage>
</organism>
<proteinExistence type="predicted"/>
<name>A0A1T4SHC4_9GAMM</name>
<sequence>MNRGRNPFLKLPVCKESSVHDTLINVDYITDIHIHDEISCTIFLHNGSEFLVELSFKEMQLLLNNAYGHELTAVTYHD</sequence>
<dbReference type="EMBL" id="MTSM01000032">
    <property type="protein sequence ID" value="OPX54232.1"/>
    <property type="molecule type" value="Genomic_DNA"/>
</dbReference>
<dbReference type="OrthoDB" id="41344at135620"/>
<gene>
    <name evidence="1" type="ORF">BTE48_15310</name>
</gene>
<evidence type="ECO:0000313" key="2">
    <source>
        <dbReference type="Proteomes" id="UP000191418"/>
    </source>
</evidence>
<dbReference type="RefSeq" id="WP_078746579.1">
    <property type="nucleotide sequence ID" value="NZ_FUXG01000033.1"/>
</dbReference>
<dbReference type="AlphaFoldDB" id="A0A1T4SHC4"/>
<evidence type="ECO:0000313" key="1">
    <source>
        <dbReference type="EMBL" id="OPX54232.1"/>
    </source>
</evidence>
<protein>
    <submittedName>
        <fullName evidence="1">Uncharacterized protein</fullName>
    </submittedName>
</protein>